<dbReference type="Proteomes" id="UP000026962">
    <property type="component" value="Chromosome 1"/>
</dbReference>
<feature type="compositionally biased region" description="Polar residues" evidence="1">
    <location>
        <begin position="441"/>
        <end position="453"/>
    </location>
</feature>
<evidence type="ECO:0000313" key="3">
    <source>
        <dbReference type="Proteomes" id="UP000026962"/>
    </source>
</evidence>
<evidence type="ECO:0000313" key="2">
    <source>
        <dbReference type="EnsemblPlants" id="OPUNC01G38410.1"/>
    </source>
</evidence>
<sequence>MAAEVNQTFFTWSQGEPTERDGSQGVSVSQKIDHGSISFGRFELESLSWEKWSVFSDDKRHEEFGKFNGLVAQKKAYFEEYYRKIRELKAQQQNQQTELILEYSGDGSDSSQTGEDMQGAELETPTGSGTIIDDYVEQGAHETTSEQGLTCYGDHENENFNAEFSSSNISSSAVGLQQGGQDARENVHSDDLADKMDLGQQNAISGHSLGTAYEDVRAPKRITEKDSRFRYAPKIVPKSVKTSSGSPLDRTSVSKRPDSLKLGMSMNQKAKTDSDRLLRRPNVAHHKMSESVERNKLTTKQTLGVTGVRRPSSASSQRPSVGERHRIARESVKKAPDVSTPRRPSTAERHPVTTEHVKKQGDVATPRRPSTSERRAVNKESAERHVDMATTRRPSTGERRSVTRESVLKMDVRTPSKTRPTMMQLKGATTTVGIVKKAGTPNVSKSINMGTKSNTRELEGPSKLGRHSVRSKSTDLQVAGKQKSSSVNLPPRKLLSSSIGEPALETFTRPKKKDVAAQSRASTSKRTTLLHTENVKGRSSNGFISTKMALMQRETFTQPTLPHK</sequence>
<organism evidence="2">
    <name type="scientific">Oryza punctata</name>
    <name type="common">Red rice</name>
    <dbReference type="NCBI Taxonomy" id="4537"/>
    <lineage>
        <taxon>Eukaryota</taxon>
        <taxon>Viridiplantae</taxon>
        <taxon>Streptophyta</taxon>
        <taxon>Embryophyta</taxon>
        <taxon>Tracheophyta</taxon>
        <taxon>Spermatophyta</taxon>
        <taxon>Magnoliopsida</taxon>
        <taxon>Liliopsida</taxon>
        <taxon>Poales</taxon>
        <taxon>Poaceae</taxon>
        <taxon>BOP clade</taxon>
        <taxon>Oryzoideae</taxon>
        <taxon>Oryzeae</taxon>
        <taxon>Oryzinae</taxon>
        <taxon>Oryza</taxon>
    </lineage>
</organism>
<evidence type="ECO:0000256" key="1">
    <source>
        <dbReference type="SAM" id="MobiDB-lite"/>
    </source>
</evidence>
<protein>
    <recommendedName>
        <fullName evidence="4">TPX2 C-terminal domain-containing protein</fullName>
    </recommendedName>
</protein>
<dbReference type="AlphaFoldDB" id="A0A0E0JRX4"/>
<reference evidence="2" key="2">
    <citation type="submission" date="2018-05" db="EMBL/GenBank/DDBJ databases">
        <title>OpunRS2 (Oryza punctata Reference Sequence Version 2).</title>
        <authorList>
            <person name="Zhang J."/>
            <person name="Kudrna D."/>
            <person name="Lee S."/>
            <person name="Talag J."/>
            <person name="Welchert J."/>
            <person name="Wing R.A."/>
        </authorList>
    </citation>
    <scope>NUCLEOTIDE SEQUENCE [LARGE SCALE GENOMIC DNA]</scope>
</reference>
<feature type="region of interest" description="Disordered" evidence="1">
    <location>
        <begin position="223"/>
        <end position="404"/>
    </location>
</feature>
<evidence type="ECO:0008006" key="4">
    <source>
        <dbReference type="Google" id="ProtNLM"/>
    </source>
</evidence>
<feature type="compositionally biased region" description="Basic and acidic residues" evidence="1">
    <location>
        <begin position="321"/>
        <end position="336"/>
    </location>
</feature>
<dbReference type="eggNOG" id="ENOG502S2EV">
    <property type="taxonomic scope" value="Eukaryota"/>
</dbReference>
<dbReference type="PANTHER" id="PTHR47286">
    <property type="entry name" value="F3I6.9 PROTEIN"/>
    <property type="match status" value="1"/>
</dbReference>
<keyword evidence="3" id="KW-1185">Reference proteome</keyword>
<dbReference type="Gramene" id="OPUNC01G38410.1">
    <property type="protein sequence ID" value="OPUNC01G38410.1"/>
    <property type="gene ID" value="OPUNC01G38410"/>
</dbReference>
<feature type="region of interest" description="Disordered" evidence="1">
    <location>
        <begin position="441"/>
        <end position="501"/>
    </location>
</feature>
<feature type="compositionally biased region" description="Low complexity" evidence="1">
    <location>
        <begin position="309"/>
        <end position="320"/>
    </location>
</feature>
<feature type="compositionally biased region" description="Basic and acidic residues" evidence="1">
    <location>
        <begin position="345"/>
        <end position="361"/>
    </location>
</feature>
<feature type="region of interest" description="Disordered" evidence="1">
    <location>
        <begin position="104"/>
        <end position="131"/>
    </location>
</feature>
<feature type="compositionally biased region" description="Polar residues" evidence="1">
    <location>
        <begin position="240"/>
        <end position="251"/>
    </location>
</feature>
<dbReference type="OMA" id="DARENVH"/>
<feature type="compositionally biased region" description="Basic and acidic residues" evidence="1">
    <location>
        <begin position="395"/>
        <end position="404"/>
    </location>
</feature>
<dbReference type="EnsemblPlants" id="OPUNC01G38410.1">
    <property type="protein sequence ID" value="OPUNC01G38410.1"/>
    <property type="gene ID" value="OPUNC01G38410"/>
</dbReference>
<feature type="compositionally biased region" description="Basic and acidic residues" evidence="1">
    <location>
        <begin position="370"/>
        <end position="387"/>
    </location>
</feature>
<proteinExistence type="predicted"/>
<accession>A0A0E0JRX4</accession>
<name>A0A0E0JRX4_ORYPU</name>
<dbReference type="PANTHER" id="PTHR47286:SF2">
    <property type="entry name" value="F3I6.9 PROTEIN"/>
    <property type="match status" value="1"/>
</dbReference>
<feature type="compositionally biased region" description="Basic and acidic residues" evidence="1">
    <location>
        <begin position="287"/>
        <end position="296"/>
    </location>
</feature>
<reference evidence="2" key="1">
    <citation type="submission" date="2015-04" db="UniProtKB">
        <authorList>
            <consortium name="EnsemblPlants"/>
        </authorList>
    </citation>
    <scope>IDENTIFICATION</scope>
</reference>
<dbReference type="STRING" id="4537.A0A0E0JRX4"/>